<evidence type="ECO:0000313" key="3">
    <source>
        <dbReference type="Proteomes" id="UP000019277"/>
    </source>
</evidence>
<dbReference type="PATRIC" id="fig|909613.9.peg.4324"/>
<dbReference type="STRING" id="909613.UO65_4319"/>
<dbReference type="eggNOG" id="COG1902">
    <property type="taxonomic scope" value="Bacteria"/>
</dbReference>
<dbReference type="PANTHER" id="PTHR22893">
    <property type="entry name" value="NADH OXIDOREDUCTASE-RELATED"/>
    <property type="match status" value="1"/>
</dbReference>
<dbReference type="CDD" id="cd04747">
    <property type="entry name" value="OYE_like_5_FMN"/>
    <property type="match status" value="1"/>
</dbReference>
<dbReference type="GO" id="GO:0010181">
    <property type="term" value="F:FMN binding"/>
    <property type="evidence" value="ECO:0007669"/>
    <property type="project" value="InterPro"/>
</dbReference>
<dbReference type="SUPFAM" id="SSF51395">
    <property type="entry name" value="FMN-linked oxidoreductases"/>
    <property type="match status" value="1"/>
</dbReference>
<organism evidence="2 3">
    <name type="scientific">Actinokineospora spheciospongiae</name>
    <dbReference type="NCBI Taxonomy" id="909613"/>
    <lineage>
        <taxon>Bacteria</taxon>
        <taxon>Bacillati</taxon>
        <taxon>Actinomycetota</taxon>
        <taxon>Actinomycetes</taxon>
        <taxon>Pseudonocardiales</taxon>
        <taxon>Pseudonocardiaceae</taxon>
        <taxon>Actinokineospora</taxon>
    </lineage>
</organism>
<dbReference type="EMBL" id="AYXG01000161">
    <property type="protein sequence ID" value="EWC60431.1"/>
    <property type="molecule type" value="Genomic_DNA"/>
</dbReference>
<proteinExistence type="predicted"/>
<reference evidence="2 3" key="1">
    <citation type="journal article" date="2014" name="Genome Announc.">
        <title>Draft Genome Sequence of the Antitrypanosomally Active Sponge-Associated Bacterium Actinokineospora sp. Strain EG49.</title>
        <authorList>
            <person name="Harjes J."/>
            <person name="Ryu T."/>
            <person name="Abdelmohsen U.R."/>
            <person name="Moitinho-Silva L."/>
            <person name="Horn H."/>
            <person name="Ravasi T."/>
            <person name="Hentschel U."/>
        </authorList>
    </citation>
    <scope>NUCLEOTIDE SEQUENCE [LARGE SCALE GENOMIC DNA]</scope>
    <source>
        <strain evidence="2 3">EG49</strain>
    </source>
</reference>
<dbReference type="InterPro" id="IPR013785">
    <property type="entry name" value="Aldolase_TIM"/>
</dbReference>
<dbReference type="FunFam" id="3.20.20.70:FF:000262">
    <property type="entry name" value="NADH:flavin oxidoreductase"/>
    <property type="match status" value="1"/>
</dbReference>
<feature type="domain" description="NADH:flavin oxidoreductase/NADH oxidase N-terminal" evidence="1">
    <location>
        <begin position="7"/>
        <end position="355"/>
    </location>
</feature>
<keyword evidence="2" id="KW-0560">Oxidoreductase</keyword>
<dbReference type="InterPro" id="IPR001155">
    <property type="entry name" value="OxRdtase_FMN_N"/>
</dbReference>
<name>W7IVI9_9PSEU</name>
<dbReference type="InterPro" id="IPR045247">
    <property type="entry name" value="Oye-like"/>
</dbReference>
<dbReference type="GO" id="GO:0005829">
    <property type="term" value="C:cytosol"/>
    <property type="evidence" value="ECO:0007669"/>
    <property type="project" value="TreeGrafter"/>
</dbReference>
<dbReference type="Gene3D" id="3.20.20.70">
    <property type="entry name" value="Aldolase class I"/>
    <property type="match status" value="1"/>
</dbReference>
<evidence type="ECO:0000259" key="1">
    <source>
        <dbReference type="Pfam" id="PF00724"/>
    </source>
</evidence>
<evidence type="ECO:0000313" key="2">
    <source>
        <dbReference type="EMBL" id="EWC60431.1"/>
    </source>
</evidence>
<keyword evidence="3" id="KW-1185">Reference proteome</keyword>
<dbReference type="GO" id="GO:0008670">
    <property type="term" value="F:2,4-dienoyl-CoA reductase (NADPH) activity"/>
    <property type="evidence" value="ECO:0007669"/>
    <property type="project" value="UniProtKB-EC"/>
</dbReference>
<dbReference type="PANTHER" id="PTHR22893:SF55">
    <property type="entry name" value="OXIDOREDUCTASE-RELATED"/>
    <property type="match status" value="1"/>
</dbReference>
<accession>W7IVI9</accession>
<sequence length="369" mass="39437">MVGKELDTPFSLGSLRTANRFAMAPMTRRHSPGGVPGTDVAEYYARRAAGGVGLIITEGTYIPDPATGPDPDVPHLYGEESLTGWAHVVRRVHAEGGRIIPQLWHLGSQRGAEPAYHPDAETVSASGIATNGDQVGRAMTTADLDTALRAYAEAARNAKSVGFDGLELHGAHGYLLDGFLWDRTNHRTDAHGGSRAARARFPAEVVAAVRAEVGPDFPIVFRYSQWKDSDFDARIAGSPAELEEVLTPLVAAGVDALHPSTRRHYLPAFPDLPGRDGELGLAGWTKKVTGLPVITVGSVGLDTAFLSKGDGAASFAGVERLVEQFEAGEFDLVAVGRALLADPEWVVKLLGGRSDEIVAYTHEHRKVLR</sequence>
<dbReference type="Proteomes" id="UP000019277">
    <property type="component" value="Unassembled WGS sequence"/>
</dbReference>
<dbReference type="AlphaFoldDB" id="W7IVI9"/>
<protein>
    <submittedName>
        <fullName evidence="2">2,4-dienoyl-CoA reductase</fullName>
        <ecNumber evidence="2">1.3.1.34</ecNumber>
    </submittedName>
</protein>
<dbReference type="EC" id="1.3.1.34" evidence="2"/>
<dbReference type="Pfam" id="PF00724">
    <property type="entry name" value="Oxidored_FMN"/>
    <property type="match status" value="1"/>
</dbReference>
<gene>
    <name evidence="2" type="ORF">UO65_4319</name>
</gene>
<comment type="caution">
    <text evidence="2">The sequence shown here is derived from an EMBL/GenBank/DDBJ whole genome shotgun (WGS) entry which is preliminary data.</text>
</comment>